<protein>
    <recommendedName>
        <fullName evidence="8">RNA-dependent RNA polymerase</fullName>
        <ecNumber evidence="8">2.7.7.48</ecNumber>
    </recommendedName>
</protein>
<evidence type="ECO:0000256" key="9">
    <source>
        <dbReference type="SAM" id="MobiDB-lite"/>
    </source>
</evidence>
<dbReference type="InterPro" id="IPR007855">
    <property type="entry name" value="RDRP"/>
</dbReference>
<evidence type="ECO:0000256" key="3">
    <source>
        <dbReference type="ARBA" id="ARBA00022679"/>
    </source>
</evidence>
<dbReference type="GeneID" id="68115362"/>
<evidence type="ECO:0000259" key="11">
    <source>
        <dbReference type="Pfam" id="PF26253"/>
    </source>
</evidence>
<evidence type="ECO:0000256" key="2">
    <source>
        <dbReference type="ARBA" id="ARBA00022484"/>
    </source>
</evidence>
<evidence type="ECO:0000256" key="1">
    <source>
        <dbReference type="ARBA" id="ARBA00005762"/>
    </source>
</evidence>
<gene>
    <name evidence="12" type="ORF">FDP41_008144</name>
</gene>
<dbReference type="PANTHER" id="PTHR23079:SF55">
    <property type="entry name" value="RNA-DIRECTED RNA POLYMERASE"/>
    <property type="match status" value="1"/>
</dbReference>
<evidence type="ECO:0000256" key="6">
    <source>
        <dbReference type="ARBA" id="ARBA00023158"/>
    </source>
</evidence>
<dbReference type="GO" id="GO:0003723">
    <property type="term" value="F:RNA binding"/>
    <property type="evidence" value="ECO:0007669"/>
    <property type="project" value="UniProtKB-KW"/>
</dbReference>
<dbReference type="VEuPathDB" id="AmoebaDB:NF0003970"/>
<dbReference type="PANTHER" id="PTHR23079">
    <property type="entry name" value="RNA-DEPENDENT RNA POLYMERASE"/>
    <property type="match status" value="1"/>
</dbReference>
<keyword evidence="3 8" id="KW-0808">Transferase</keyword>
<dbReference type="InterPro" id="IPR058752">
    <property type="entry name" value="RDRP_C_head"/>
</dbReference>
<organism evidence="12 13">
    <name type="scientific">Naegleria fowleri</name>
    <name type="common">Brain eating amoeba</name>
    <dbReference type="NCBI Taxonomy" id="5763"/>
    <lineage>
        <taxon>Eukaryota</taxon>
        <taxon>Discoba</taxon>
        <taxon>Heterolobosea</taxon>
        <taxon>Tetramitia</taxon>
        <taxon>Eutetramitia</taxon>
        <taxon>Vahlkampfiidae</taxon>
        <taxon>Naegleria</taxon>
    </lineage>
</organism>
<accession>A0A6A5BHF9</accession>
<evidence type="ECO:0000256" key="8">
    <source>
        <dbReference type="RuleBase" id="RU363098"/>
    </source>
</evidence>
<dbReference type="VEuPathDB" id="AmoebaDB:FDP41_008144"/>
<feature type="domain" description="RDRP core" evidence="10">
    <location>
        <begin position="394"/>
        <end position="940"/>
    </location>
</feature>
<keyword evidence="13" id="KW-1185">Reference proteome</keyword>
<name>A0A6A5BHF9_NAEFO</name>
<dbReference type="OrthoDB" id="6513042at2759"/>
<feature type="region of interest" description="Disordered" evidence="9">
    <location>
        <begin position="1"/>
        <end position="33"/>
    </location>
</feature>
<sequence length="1169" mass="135251">MRSNRGGRGSSSRSSNPQQSSSSNTSQNGGSNNDWKYVQYKRGAYSNHHQGRPNNGRKTITIKTERKSTSFSIRCEKLNFGVWNKNPLSCGNCSDLEFIAYDQKLQRKPIRLEINTFYQCLQIVIFTHHEKLRDNKIKQTKYVKMSFPFSGISREKSISFFHMNGRTYICVHSKLSPTLTDHSISASPLRTTPNSNVSNRSVSRICVDPYLKNEMFYRVGKAFCFLMEIDKKDQGYVFCRQALCVTNEKCRFNIFTEKIKEYGLIAEYKETNIPVFKIVQFQKDHTFKEIREQKKKLDFSIRYYLKSLESHGIFHCCNYNQEFFNLLTNNTQQVLCALERIYYDRFSETIPRIYNCHDHLSEQISMPTRSSAGRTHLTFNLESKEVCLMRKILVTPAKVYYLLPELDTTNRVIRHFWENRDCFFRVAFLDDDFTKLFSAKFKHLSSRLQKFLERGLPLCGYDLKFLGFSSSQLRSASTWFYLQKNPKPSTKDIREYMGDFSSIKNAAKCAARIGQSFSATYPSFVVEEKEYTMIEDISAGKYIFSDGIGKISREFADKIHTIRKTTENCPSAFQIRFAGFKGVLSVDPTMTNHHLVLRKSQLKFPSLQRNLEIVQEAKRNMGYLNRQFITILSALGIHDDVFLTYQRNMLKRINALDNDPREAHALVSLSHSHLKSYICTCLKNGISTQEPFLQQLLYCFRHRAIKELETKSKIYVEKSACLVGVMDEYGVLEEDEIFVNLSGSYGNPHYGVVKGTCIVSKNPCFHPGDIRKVEAVDHPELYHLHDVIVFPQKGQRPLPSMITGSDLDGDVFFVSWEPDLIFPKPNQAPMCFEKENEEEGEEEVTEDRIISFLIEYFTRDTLGIIANLHLAQSDFQEDSIFSEPCQRLCALHSIAVDSAKTGKFADIDPDLSIPAYPHFMQNATKKRYESKKILGRLYNDLKEKIKATKEIKPELNYSNVYNPNFCFDGFEVFVDRALQLYNEYAFLITSDLKKFGVESEAQLISGWIIGQVKTYGSKQRDVEESISRNVAFYFKHFRKQFDLMVAEEKNDPKAKYKIASAWYFVAYKKSDSKLFSFAWINFMELVEIFNMKKNQKVVGEQWEDSDDEDSVEYADDVLDMFCDDDFTSDITDCTSDVGDFSQQSQSTDTSECSPTTCWGDPIDPTEFYK</sequence>
<evidence type="ECO:0000313" key="12">
    <source>
        <dbReference type="EMBL" id="KAF0973440.1"/>
    </source>
</evidence>
<evidence type="ECO:0000259" key="10">
    <source>
        <dbReference type="Pfam" id="PF05183"/>
    </source>
</evidence>
<dbReference type="VEuPathDB" id="AmoebaDB:NfTy_091790"/>
<evidence type="ECO:0000256" key="4">
    <source>
        <dbReference type="ARBA" id="ARBA00022695"/>
    </source>
</evidence>
<keyword evidence="5 8" id="KW-0694">RNA-binding</keyword>
<reference evidence="12 13" key="1">
    <citation type="journal article" date="2019" name="Sci. Rep.">
        <title>Nanopore sequencing improves the draft genome of the human pathogenic amoeba Naegleria fowleri.</title>
        <authorList>
            <person name="Liechti N."/>
            <person name="Schurch N."/>
            <person name="Bruggmann R."/>
            <person name="Wittwer M."/>
        </authorList>
    </citation>
    <scope>NUCLEOTIDE SEQUENCE [LARGE SCALE GENOMIC DNA]</scope>
    <source>
        <strain evidence="12 13">ATCC 30894</strain>
    </source>
</reference>
<proteinExistence type="inferred from homology"/>
<dbReference type="InterPro" id="IPR057596">
    <property type="entry name" value="RDRP_core"/>
</dbReference>
<dbReference type="OMA" id="LEDAWIC"/>
<dbReference type="EMBL" id="VFQX01000060">
    <property type="protein sequence ID" value="KAF0973440.1"/>
    <property type="molecule type" value="Genomic_DNA"/>
</dbReference>
<keyword evidence="2 8" id="KW-0696">RNA-directed RNA polymerase</keyword>
<dbReference type="GO" id="GO:0003968">
    <property type="term" value="F:RNA-directed RNA polymerase activity"/>
    <property type="evidence" value="ECO:0007669"/>
    <property type="project" value="UniProtKB-KW"/>
</dbReference>
<feature type="domain" description="RDRP C-terminal head" evidence="11">
    <location>
        <begin position="965"/>
        <end position="1095"/>
    </location>
</feature>
<dbReference type="GO" id="GO:0030422">
    <property type="term" value="P:siRNA processing"/>
    <property type="evidence" value="ECO:0007669"/>
    <property type="project" value="TreeGrafter"/>
</dbReference>
<dbReference type="GO" id="GO:0031380">
    <property type="term" value="C:nuclear RNA-directed RNA polymerase complex"/>
    <property type="evidence" value="ECO:0007669"/>
    <property type="project" value="TreeGrafter"/>
</dbReference>
<dbReference type="RefSeq" id="XP_044558153.1">
    <property type="nucleotide sequence ID" value="XM_044711966.1"/>
</dbReference>
<keyword evidence="4 8" id="KW-0548">Nucleotidyltransferase</keyword>
<comment type="caution">
    <text evidence="12">The sequence shown here is derived from an EMBL/GenBank/DDBJ whole genome shotgun (WGS) entry which is preliminary data.</text>
</comment>
<evidence type="ECO:0000256" key="5">
    <source>
        <dbReference type="ARBA" id="ARBA00022884"/>
    </source>
</evidence>
<keyword evidence="6" id="KW-0943">RNA-mediated gene silencing</keyword>
<dbReference type="EC" id="2.7.7.48" evidence="8"/>
<evidence type="ECO:0000313" key="13">
    <source>
        <dbReference type="Proteomes" id="UP000444721"/>
    </source>
</evidence>
<dbReference type="Proteomes" id="UP000444721">
    <property type="component" value="Unassembled WGS sequence"/>
</dbReference>
<comment type="catalytic activity">
    <reaction evidence="7 8">
        <text>RNA(n) + a ribonucleoside 5'-triphosphate = RNA(n+1) + diphosphate</text>
        <dbReference type="Rhea" id="RHEA:21248"/>
        <dbReference type="Rhea" id="RHEA-COMP:14527"/>
        <dbReference type="Rhea" id="RHEA-COMP:17342"/>
        <dbReference type="ChEBI" id="CHEBI:33019"/>
        <dbReference type="ChEBI" id="CHEBI:61557"/>
        <dbReference type="ChEBI" id="CHEBI:140395"/>
        <dbReference type="EC" id="2.7.7.48"/>
    </reaction>
</comment>
<dbReference type="Pfam" id="PF26253">
    <property type="entry name" value="RdRP_head"/>
    <property type="match status" value="1"/>
</dbReference>
<comment type="similarity">
    <text evidence="1 8">Belongs to the RdRP family.</text>
</comment>
<evidence type="ECO:0000256" key="7">
    <source>
        <dbReference type="ARBA" id="ARBA00048744"/>
    </source>
</evidence>
<dbReference type="Pfam" id="PF05183">
    <property type="entry name" value="RdRP"/>
    <property type="match status" value="1"/>
</dbReference>
<dbReference type="AlphaFoldDB" id="A0A6A5BHF9"/>